<dbReference type="HOGENOM" id="CLU_3015637_0_0_1"/>
<evidence type="ECO:0000313" key="1">
    <source>
        <dbReference type="EMBL" id="EGO19172.1"/>
    </source>
</evidence>
<protein>
    <submittedName>
        <fullName evidence="1">Uncharacterized protein</fullName>
    </submittedName>
</protein>
<dbReference type="RefSeq" id="XP_007323893.1">
    <property type="nucleotide sequence ID" value="XM_007323831.1"/>
</dbReference>
<dbReference type="AlphaFoldDB" id="F8PBW9"/>
<sequence length="56" mass="6118">MAPSVKELQKTTDYLKAKIQDAHQSTAVAENLISIWAGRLSLGFLSHFSQPISMAS</sequence>
<dbReference type="GeneID" id="18815867"/>
<gene>
    <name evidence="1" type="ORF">SERLADRAFT_443217</name>
</gene>
<accession>F8PBW9</accession>
<dbReference type="KEGG" id="sla:SERLADRAFT_443217"/>
<dbReference type="Proteomes" id="UP000008064">
    <property type="component" value="Unassembled WGS sequence"/>
</dbReference>
<reference evidence="1" key="1">
    <citation type="submission" date="2011-04" db="EMBL/GenBank/DDBJ databases">
        <title>Evolution of plant cell wall degrading machinery underlies the functional diversity of forest fungi.</title>
        <authorList>
            <consortium name="US DOE Joint Genome Institute (JGI-PGF)"/>
            <person name="Eastwood D.C."/>
            <person name="Floudas D."/>
            <person name="Binder M."/>
            <person name="Majcherczyk A."/>
            <person name="Schneider P."/>
            <person name="Aerts A."/>
            <person name="Asiegbu F.O."/>
            <person name="Baker S.E."/>
            <person name="Barry K."/>
            <person name="Bendiksby M."/>
            <person name="Blumentritt M."/>
            <person name="Coutinho P.M."/>
            <person name="Cullen D."/>
            <person name="Cullen D."/>
            <person name="Gathman A."/>
            <person name="Goodell B."/>
            <person name="Henrissat B."/>
            <person name="Ihrmark K."/>
            <person name="Kauserud H."/>
            <person name="Kohler A."/>
            <person name="LaButti K."/>
            <person name="Lapidus A."/>
            <person name="Lavin J.L."/>
            <person name="Lee Y.-H."/>
            <person name="Lindquist E."/>
            <person name="Lilly W."/>
            <person name="Lucas S."/>
            <person name="Morin E."/>
            <person name="Murat C."/>
            <person name="Oguiza J.A."/>
            <person name="Park J."/>
            <person name="Pisabarro A.G."/>
            <person name="Riley R."/>
            <person name="Rosling A."/>
            <person name="Salamov A."/>
            <person name="Schmidt O."/>
            <person name="Schmutz J."/>
            <person name="Skrede I."/>
            <person name="Stenlid J."/>
            <person name="Wiebenga A."/>
            <person name="Xie X."/>
            <person name="Kues U."/>
            <person name="Hibbett D.S."/>
            <person name="Hoffmeister D."/>
            <person name="Hogberg N."/>
            <person name="Martin F."/>
            <person name="Grigoriev I.V."/>
            <person name="Watkinson S.C."/>
        </authorList>
    </citation>
    <scope>NUCLEOTIDE SEQUENCE</scope>
    <source>
        <strain evidence="1">S7.9</strain>
    </source>
</reference>
<organism>
    <name type="scientific">Serpula lacrymans var. lacrymans (strain S7.9)</name>
    <name type="common">Dry rot fungus</name>
    <dbReference type="NCBI Taxonomy" id="578457"/>
    <lineage>
        <taxon>Eukaryota</taxon>
        <taxon>Fungi</taxon>
        <taxon>Dikarya</taxon>
        <taxon>Basidiomycota</taxon>
        <taxon>Agaricomycotina</taxon>
        <taxon>Agaricomycetes</taxon>
        <taxon>Agaricomycetidae</taxon>
        <taxon>Boletales</taxon>
        <taxon>Coniophorineae</taxon>
        <taxon>Serpulaceae</taxon>
        <taxon>Serpula</taxon>
    </lineage>
</organism>
<name>F8PBW9_SERL9</name>
<proteinExistence type="predicted"/>
<dbReference type="EMBL" id="GL945444">
    <property type="protein sequence ID" value="EGO19172.1"/>
    <property type="molecule type" value="Genomic_DNA"/>
</dbReference>